<sequence length="277" mass="32892">MEREVYPKHLYEQIRREIGVDYVRHELRKYLPSIKGEVWRRIDQDIEGWFDEAPFLYPVRDFWNGVHGIMMGFKLYSHLLNFITGENVRWTKEEIELELLNFGTVNSLVKEMVPEGNEVRLAMSGYLKNERLRKSHLEEMQKWYEITEERSTNPIIATQKSIEGKDKLVVYDGNGRTTLAVLKGRGKILAYVGRFVDERRQPENYWLPTSLLMEIVHFVKKAKEMGDDNLYDSYVRVLRDMLDRSDSGRYEMLNRVVSKGSKFYDEFMVDLDLSRKV</sequence>
<protein>
    <submittedName>
        <fullName evidence="1">Uncharacterized protein</fullName>
    </submittedName>
</protein>
<dbReference type="RefSeq" id="WP_161931785.1">
    <property type="nucleotide sequence ID" value="NZ_CP047901.1"/>
</dbReference>
<keyword evidence="2" id="KW-1185">Reference proteome</keyword>
<dbReference type="Proteomes" id="UP000463983">
    <property type="component" value="Chromosome"/>
</dbReference>
<gene>
    <name evidence="1" type="ORF">MICH65_0420</name>
</gene>
<dbReference type="AlphaFoldDB" id="A0A857ND57"/>
<accession>A0A857ND57</accession>
<proteinExistence type="predicted"/>
<name>A0A857ND57_9BACT</name>
<evidence type="ECO:0000313" key="2">
    <source>
        <dbReference type="Proteomes" id="UP000463983"/>
    </source>
</evidence>
<reference evidence="2" key="1">
    <citation type="journal article" date="2020" name="Microorganisms">
        <title>Complete Genome of a Member of a New Bacterial Lineage in the Microgenomates Group Reveals an Unusual Nucleotide Composition Disparity Between Two Strands of DNA and Limited Metabolic Potential.</title>
        <authorList>
            <person name="Kadnikov V.V."/>
            <person name="Mardanov A.V."/>
            <person name="Beletsky A.V."/>
            <person name="Karnachuk O.V."/>
            <person name="Ravin N.V."/>
        </authorList>
    </citation>
    <scope>NUCLEOTIDE SEQUENCE [LARGE SCALE GENOMIC DNA]</scope>
</reference>
<dbReference type="EMBL" id="CP047901">
    <property type="protein sequence ID" value="QHO63401.1"/>
    <property type="molecule type" value="Genomic_DNA"/>
</dbReference>
<evidence type="ECO:0000313" key="1">
    <source>
        <dbReference type="EMBL" id="QHO63401.1"/>
    </source>
</evidence>
<dbReference type="KEGG" id="caqa:MICH65_0420"/>
<organism evidence="1 2">
    <name type="scientific">Candidatus Chazhemtobacterium aquaticus</name>
    <dbReference type="NCBI Taxonomy" id="2715735"/>
    <lineage>
        <taxon>Bacteria</taxon>
        <taxon>Candidatus Chazhemtobacteraceae</taxon>
        <taxon>Candidatus Chazhemtobacterium</taxon>
    </lineage>
</organism>